<feature type="coiled-coil region" evidence="1">
    <location>
        <begin position="93"/>
        <end position="235"/>
    </location>
</feature>
<name>A0A7S0SVG1_9CHLO</name>
<organism evidence="3">
    <name type="scientific">Mantoniella antarctica</name>
    <dbReference type="NCBI Taxonomy" id="81844"/>
    <lineage>
        <taxon>Eukaryota</taxon>
        <taxon>Viridiplantae</taxon>
        <taxon>Chlorophyta</taxon>
        <taxon>Mamiellophyceae</taxon>
        <taxon>Mamiellales</taxon>
        <taxon>Mamiellaceae</taxon>
        <taxon>Mantoniella</taxon>
    </lineage>
</organism>
<feature type="compositionally biased region" description="Gly residues" evidence="2">
    <location>
        <begin position="285"/>
        <end position="295"/>
    </location>
</feature>
<evidence type="ECO:0000313" key="3">
    <source>
        <dbReference type="EMBL" id="CAD8716463.1"/>
    </source>
</evidence>
<protein>
    <recommendedName>
        <fullName evidence="4">Coiled-coil domain-containing protein 6</fullName>
    </recommendedName>
</protein>
<feature type="compositionally biased region" description="Low complexity" evidence="2">
    <location>
        <begin position="314"/>
        <end position="328"/>
    </location>
</feature>
<dbReference type="Pfam" id="PF09755">
    <property type="entry name" value="DUF2046"/>
    <property type="match status" value="1"/>
</dbReference>
<feature type="compositionally biased region" description="Gly residues" evidence="2">
    <location>
        <begin position="329"/>
        <end position="340"/>
    </location>
</feature>
<sequence>MSSASDMSEVEELRAQLEMAGLEASREKARAGSQAAELQATILRLKEQNLSAHNKVEHEEEHVTNNLMKKLDRMTSEKREMLLRVEQEEEFLTNSLQKRLDLVLREKAALESQITREHEQASGDLERRLTDLAEERLRLHTEKVELERQLEAEQEYIVNKLQKQTRGLAKEKECLKIEREDLRRQVEKLVSDKVRLNQEKVNLENTMEAEEESIVNRLQVQMLELYQRNKFLERRIEAGSKTPSVMSESDTEPLSEDEGGSGIRGSREGRGMLHGSSPYHHSRGHSGGSRGGHLGGHAPWERDMYMSVTRHKSGGSTVSAGGASASSGRGVGGSGGGGGGGVRCTATAAAAGHPHPRFQSHSEEIRRDKCGTINIRAKPHAIALFLSRPFVIKGGDGGGGWRAWEEAR</sequence>
<feature type="region of interest" description="Disordered" evidence="2">
    <location>
        <begin position="240"/>
        <end position="299"/>
    </location>
</feature>
<accession>A0A7S0SVG1</accession>
<dbReference type="InterPro" id="IPR019152">
    <property type="entry name" value="DUF2046"/>
</dbReference>
<feature type="compositionally biased region" description="Acidic residues" evidence="2">
    <location>
        <begin position="249"/>
        <end position="259"/>
    </location>
</feature>
<feature type="region of interest" description="Disordered" evidence="2">
    <location>
        <begin position="311"/>
        <end position="340"/>
    </location>
</feature>
<evidence type="ECO:0008006" key="4">
    <source>
        <dbReference type="Google" id="ProtNLM"/>
    </source>
</evidence>
<gene>
    <name evidence="3" type="ORF">MANT1106_LOCUS17294</name>
</gene>
<feature type="coiled-coil region" evidence="1">
    <location>
        <begin position="10"/>
        <end position="55"/>
    </location>
</feature>
<keyword evidence="1" id="KW-0175">Coiled coil</keyword>
<proteinExistence type="predicted"/>
<reference evidence="3" key="1">
    <citation type="submission" date="2021-01" db="EMBL/GenBank/DDBJ databases">
        <authorList>
            <person name="Corre E."/>
            <person name="Pelletier E."/>
            <person name="Niang G."/>
            <person name="Scheremetjew M."/>
            <person name="Finn R."/>
            <person name="Kale V."/>
            <person name="Holt S."/>
            <person name="Cochrane G."/>
            <person name="Meng A."/>
            <person name="Brown T."/>
            <person name="Cohen L."/>
        </authorList>
    </citation>
    <scope>NUCLEOTIDE SEQUENCE</scope>
    <source>
        <strain evidence="3">SL-175</strain>
    </source>
</reference>
<dbReference type="PANTHER" id="PTHR15276">
    <property type="entry name" value="H4 D10S170 PROTEIN-RELATED"/>
    <property type="match status" value="1"/>
</dbReference>
<dbReference type="PANTHER" id="PTHR15276:SF0">
    <property type="entry name" value="COILED-COIL DOMAIN-CONTAINING PROTEIN 6"/>
    <property type="match status" value="1"/>
</dbReference>
<evidence type="ECO:0000256" key="1">
    <source>
        <dbReference type="SAM" id="Coils"/>
    </source>
</evidence>
<dbReference type="AlphaFoldDB" id="A0A7S0SVG1"/>
<dbReference type="EMBL" id="HBFC01028989">
    <property type="protein sequence ID" value="CAD8716463.1"/>
    <property type="molecule type" value="Transcribed_RNA"/>
</dbReference>
<evidence type="ECO:0000256" key="2">
    <source>
        <dbReference type="SAM" id="MobiDB-lite"/>
    </source>
</evidence>